<dbReference type="EMBL" id="QFZU02000057">
    <property type="protein sequence ID" value="RGA04474.1"/>
    <property type="molecule type" value="Genomic_DNA"/>
</dbReference>
<comment type="caution">
    <text evidence="1">The sequence shown here is derived from an EMBL/GenBank/DDBJ whole genome shotgun (WGS) entry which is preliminary data.</text>
</comment>
<sequence>MKIQIAIDSGYGDQDDVGSLYRWLRQDPDVVRDVELSLGTAGSHTPGRMGETLDIINAVVSGTLGLGNLLLAYMGWRDSRRVRRGDDGGQNGRPSVITVINGDITIDVSSATPETVQAIVDALDRE</sequence>
<protein>
    <submittedName>
        <fullName evidence="1">Uncharacterized protein</fullName>
    </submittedName>
</protein>
<evidence type="ECO:0000313" key="2">
    <source>
        <dbReference type="Proteomes" id="UP000262538"/>
    </source>
</evidence>
<evidence type="ECO:0000313" key="1">
    <source>
        <dbReference type="EMBL" id="RGA04474.1"/>
    </source>
</evidence>
<dbReference type="RefSeq" id="WP_117408114.1">
    <property type="nucleotide sequence ID" value="NZ_QFZU02000057.1"/>
</dbReference>
<reference evidence="1 2" key="1">
    <citation type="submission" date="2018-08" db="EMBL/GenBank/DDBJ databases">
        <title>Microbispora. triticiradicis sp. nov., a novel actinomycete isolated from the root of wheat (Triticum aestivum L.)).</title>
        <authorList>
            <person name="Han C."/>
        </authorList>
    </citation>
    <scope>NUCLEOTIDE SEQUENCE [LARGE SCALE GENOMIC DNA]</scope>
    <source>
        <strain evidence="1 2">NEAU-HRDPA2-9</strain>
    </source>
</reference>
<dbReference type="Proteomes" id="UP000262538">
    <property type="component" value="Unassembled WGS sequence"/>
</dbReference>
<organism evidence="1 2">
    <name type="scientific">Microbispora triticiradicis</name>
    <dbReference type="NCBI Taxonomy" id="2200763"/>
    <lineage>
        <taxon>Bacteria</taxon>
        <taxon>Bacillati</taxon>
        <taxon>Actinomycetota</taxon>
        <taxon>Actinomycetes</taxon>
        <taxon>Streptosporangiales</taxon>
        <taxon>Streptosporangiaceae</taxon>
        <taxon>Microbispora</taxon>
    </lineage>
</organism>
<gene>
    <name evidence="1" type="ORF">DI270_013350</name>
</gene>
<dbReference type="InterPro" id="IPR045428">
    <property type="entry name" value="EACC1"/>
</dbReference>
<name>A0ABX9LKR6_9ACTN</name>
<proteinExistence type="predicted"/>
<keyword evidence="2" id="KW-1185">Reference proteome</keyword>
<accession>A0ABX9LKR6</accession>
<dbReference type="Pfam" id="PF19953">
    <property type="entry name" value="EACC1"/>
    <property type="match status" value="1"/>
</dbReference>